<evidence type="ECO:0000313" key="3">
    <source>
        <dbReference type="Proteomes" id="UP000015106"/>
    </source>
</evidence>
<keyword evidence="1" id="KW-0472">Membrane</keyword>
<reference evidence="2" key="3">
    <citation type="submission" date="2022-06" db="UniProtKB">
        <authorList>
            <consortium name="EnsemblPlants"/>
        </authorList>
    </citation>
    <scope>IDENTIFICATION</scope>
</reference>
<dbReference type="AlphaFoldDB" id="A0A8R7PA11"/>
<sequence>DLSISPWVNLLFVLLIPVLVFCAYQLQDIFRKSGPVCRIYLDMLVVLQKLELYGLTGATHLAALRLDNYHSL</sequence>
<accession>A0A8R7PA11</accession>
<name>A0A8R7PA11_TRIUA</name>
<reference evidence="3" key="1">
    <citation type="journal article" date="2013" name="Nature">
        <title>Draft genome of the wheat A-genome progenitor Triticum urartu.</title>
        <authorList>
            <person name="Ling H.Q."/>
            <person name="Zhao S."/>
            <person name="Liu D."/>
            <person name="Wang J."/>
            <person name="Sun H."/>
            <person name="Zhang C."/>
            <person name="Fan H."/>
            <person name="Li D."/>
            <person name="Dong L."/>
            <person name="Tao Y."/>
            <person name="Gao C."/>
            <person name="Wu H."/>
            <person name="Li Y."/>
            <person name="Cui Y."/>
            <person name="Guo X."/>
            <person name="Zheng S."/>
            <person name="Wang B."/>
            <person name="Yu K."/>
            <person name="Liang Q."/>
            <person name="Yang W."/>
            <person name="Lou X."/>
            <person name="Chen J."/>
            <person name="Feng M."/>
            <person name="Jian J."/>
            <person name="Zhang X."/>
            <person name="Luo G."/>
            <person name="Jiang Y."/>
            <person name="Liu J."/>
            <person name="Wang Z."/>
            <person name="Sha Y."/>
            <person name="Zhang B."/>
            <person name="Wu H."/>
            <person name="Tang D."/>
            <person name="Shen Q."/>
            <person name="Xue P."/>
            <person name="Zou S."/>
            <person name="Wang X."/>
            <person name="Liu X."/>
            <person name="Wang F."/>
            <person name="Yang Y."/>
            <person name="An X."/>
            <person name="Dong Z."/>
            <person name="Zhang K."/>
            <person name="Zhang X."/>
            <person name="Luo M.C."/>
            <person name="Dvorak J."/>
            <person name="Tong Y."/>
            <person name="Wang J."/>
            <person name="Yang H."/>
            <person name="Li Z."/>
            <person name="Wang D."/>
            <person name="Zhang A."/>
            <person name="Wang J."/>
        </authorList>
    </citation>
    <scope>NUCLEOTIDE SEQUENCE</scope>
    <source>
        <strain evidence="3">cv. G1812</strain>
    </source>
</reference>
<dbReference type="EnsemblPlants" id="TuG1812G0200000877.01.T01">
    <property type="protein sequence ID" value="TuG1812G0200000877.01.T01"/>
    <property type="gene ID" value="TuG1812G0200000877.01"/>
</dbReference>
<evidence type="ECO:0000313" key="2">
    <source>
        <dbReference type="EnsemblPlants" id="TuG1812G0200000877.01.T01"/>
    </source>
</evidence>
<organism evidence="2 3">
    <name type="scientific">Triticum urartu</name>
    <name type="common">Red wild einkorn</name>
    <name type="synonym">Crithodium urartu</name>
    <dbReference type="NCBI Taxonomy" id="4572"/>
    <lineage>
        <taxon>Eukaryota</taxon>
        <taxon>Viridiplantae</taxon>
        <taxon>Streptophyta</taxon>
        <taxon>Embryophyta</taxon>
        <taxon>Tracheophyta</taxon>
        <taxon>Spermatophyta</taxon>
        <taxon>Magnoliopsida</taxon>
        <taxon>Liliopsida</taxon>
        <taxon>Poales</taxon>
        <taxon>Poaceae</taxon>
        <taxon>BOP clade</taxon>
        <taxon>Pooideae</taxon>
        <taxon>Triticodae</taxon>
        <taxon>Triticeae</taxon>
        <taxon>Triticinae</taxon>
        <taxon>Triticum</taxon>
    </lineage>
</organism>
<keyword evidence="1" id="KW-0812">Transmembrane</keyword>
<keyword evidence="1" id="KW-1133">Transmembrane helix</keyword>
<reference evidence="2" key="2">
    <citation type="submission" date="2018-03" db="EMBL/GenBank/DDBJ databases">
        <title>The Triticum urartu genome reveals the dynamic nature of wheat genome evolution.</title>
        <authorList>
            <person name="Ling H."/>
            <person name="Ma B."/>
            <person name="Shi X."/>
            <person name="Liu H."/>
            <person name="Dong L."/>
            <person name="Sun H."/>
            <person name="Cao Y."/>
            <person name="Gao Q."/>
            <person name="Zheng S."/>
            <person name="Li Y."/>
            <person name="Yu Y."/>
            <person name="Du H."/>
            <person name="Qi M."/>
            <person name="Li Y."/>
            <person name="Yu H."/>
            <person name="Cui Y."/>
            <person name="Wang N."/>
            <person name="Chen C."/>
            <person name="Wu H."/>
            <person name="Zhao Y."/>
            <person name="Zhang J."/>
            <person name="Li Y."/>
            <person name="Zhou W."/>
            <person name="Zhang B."/>
            <person name="Hu W."/>
            <person name="Eijk M."/>
            <person name="Tang J."/>
            <person name="Witsenboer H."/>
            <person name="Zhao S."/>
            <person name="Li Z."/>
            <person name="Zhang A."/>
            <person name="Wang D."/>
            <person name="Liang C."/>
        </authorList>
    </citation>
    <scope>NUCLEOTIDE SEQUENCE [LARGE SCALE GENOMIC DNA]</scope>
    <source>
        <strain evidence="2">cv. G1812</strain>
    </source>
</reference>
<dbReference type="Proteomes" id="UP000015106">
    <property type="component" value="Chromosome 2"/>
</dbReference>
<feature type="transmembrane region" description="Helical" evidence="1">
    <location>
        <begin position="6"/>
        <end position="24"/>
    </location>
</feature>
<evidence type="ECO:0000256" key="1">
    <source>
        <dbReference type="SAM" id="Phobius"/>
    </source>
</evidence>
<proteinExistence type="predicted"/>
<dbReference type="Gramene" id="TuG1812G0200000877.01.T01">
    <property type="protein sequence ID" value="TuG1812G0200000877.01.T01"/>
    <property type="gene ID" value="TuG1812G0200000877.01"/>
</dbReference>
<keyword evidence="3" id="KW-1185">Reference proteome</keyword>
<protein>
    <submittedName>
        <fullName evidence="2">Uncharacterized protein</fullName>
    </submittedName>
</protein>